<feature type="compositionally biased region" description="Basic and acidic residues" evidence="1">
    <location>
        <begin position="13"/>
        <end position="22"/>
    </location>
</feature>
<sequence length="85" mass="9686">MIHEAVLGVGDPPAHETGRRREPRCGAAIRDRRCSLWRRLSLGPDSGKRTLSKLEQIRKNVESLEPVWSSTEMDPDRVDAFFEGR</sequence>
<organism evidence="2 3">
    <name type="scientific">Schizophyllum amplum</name>
    <dbReference type="NCBI Taxonomy" id="97359"/>
    <lineage>
        <taxon>Eukaryota</taxon>
        <taxon>Fungi</taxon>
        <taxon>Dikarya</taxon>
        <taxon>Basidiomycota</taxon>
        <taxon>Agaricomycotina</taxon>
        <taxon>Agaricomycetes</taxon>
        <taxon>Agaricomycetidae</taxon>
        <taxon>Agaricales</taxon>
        <taxon>Schizophyllaceae</taxon>
        <taxon>Schizophyllum</taxon>
    </lineage>
</organism>
<dbReference type="AlphaFoldDB" id="A0A550C3N6"/>
<feature type="region of interest" description="Disordered" evidence="1">
    <location>
        <begin position="1"/>
        <end position="22"/>
    </location>
</feature>
<name>A0A550C3N6_9AGAR</name>
<protein>
    <submittedName>
        <fullName evidence="2">Uncharacterized protein</fullName>
    </submittedName>
</protein>
<dbReference type="Proteomes" id="UP000320762">
    <property type="component" value="Unassembled WGS sequence"/>
</dbReference>
<reference evidence="2 3" key="1">
    <citation type="journal article" date="2019" name="New Phytol.">
        <title>Comparative genomics reveals unique wood-decay strategies and fruiting body development in the Schizophyllaceae.</title>
        <authorList>
            <person name="Almasi E."/>
            <person name="Sahu N."/>
            <person name="Krizsan K."/>
            <person name="Balint B."/>
            <person name="Kovacs G.M."/>
            <person name="Kiss B."/>
            <person name="Cseklye J."/>
            <person name="Drula E."/>
            <person name="Henrissat B."/>
            <person name="Nagy I."/>
            <person name="Chovatia M."/>
            <person name="Adam C."/>
            <person name="LaButti K."/>
            <person name="Lipzen A."/>
            <person name="Riley R."/>
            <person name="Grigoriev I.V."/>
            <person name="Nagy L.G."/>
        </authorList>
    </citation>
    <scope>NUCLEOTIDE SEQUENCE [LARGE SCALE GENOMIC DNA]</scope>
    <source>
        <strain evidence="2 3">NL-1724</strain>
    </source>
</reference>
<proteinExistence type="predicted"/>
<accession>A0A550C3N6</accession>
<comment type="caution">
    <text evidence="2">The sequence shown here is derived from an EMBL/GenBank/DDBJ whole genome shotgun (WGS) entry which is preliminary data.</text>
</comment>
<evidence type="ECO:0000256" key="1">
    <source>
        <dbReference type="SAM" id="MobiDB-lite"/>
    </source>
</evidence>
<dbReference type="EMBL" id="VDMD01000028">
    <property type="protein sequence ID" value="TRM59409.1"/>
    <property type="molecule type" value="Genomic_DNA"/>
</dbReference>
<evidence type="ECO:0000313" key="2">
    <source>
        <dbReference type="EMBL" id="TRM59409.1"/>
    </source>
</evidence>
<keyword evidence="3" id="KW-1185">Reference proteome</keyword>
<gene>
    <name evidence="2" type="ORF">BD626DRAFT_508228</name>
</gene>
<evidence type="ECO:0000313" key="3">
    <source>
        <dbReference type="Proteomes" id="UP000320762"/>
    </source>
</evidence>